<protein>
    <recommendedName>
        <fullName evidence="5">Pentatricopeptide repeat-containing protein</fullName>
    </recommendedName>
</protein>
<dbReference type="Proteomes" id="UP000007129">
    <property type="component" value="Unassembled WGS sequence"/>
</dbReference>
<reference evidence="3 4" key="1">
    <citation type="journal article" date="2012" name="BMC Genomics">
        <title>Tools to kill: Genome of one of the most destructive plant pathogenic fungi Macrophomina phaseolina.</title>
        <authorList>
            <person name="Islam M.S."/>
            <person name="Haque M.S."/>
            <person name="Islam M.M."/>
            <person name="Emdad E.M."/>
            <person name="Halim A."/>
            <person name="Hossen Q.M.M."/>
            <person name="Hossain M.Z."/>
            <person name="Ahmed B."/>
            <person name="Rahim S."/>
            <person name="Rahman M.S."/>
            <person name="Alam M.M."/>
            <person name="Hou S."/>
            <person name="Wan X."/>
            <person name="Saito J.A."/>
            <person name="Alam M."/>
        </authorList>
    </citation>
    <scope>NUCLEOTIDE SEQUENCE [LARGE SCALE GENOMIC DNA]</scope>
    <source>
        <strain evidence="3 4">MS6</strain>
    </source>
</reference>
<organism evidence="3 4">
    <name type="scientific">Macrophomina phaseolina (strain MS6)</name>
    <name type="common">Charcoal rot fungus</name>
    <dbReference type="NCBI Taxonomy" id="1126212"/>
    <lineage>
        <taxon>Eukaryota</taxon>
        <taxon>Fungi</taxon>
        <taxon>Dikarya</taxon>
        <taxon>Ascomycota</taxon>
        <taxon>Pezizomycotina</taxon>
        <taxon>Dothideomycetes</taxon>
        <taxon>Dothideomycetes incertae sedis</taxon>
        <taxon>Botryosphaeriales</taxon>
        <taxon>Botryosphaeriaceae</taxon>
        <taxon>Macrophomina</taxon>
    </lineage>
</organism>
<comment type="similarity">
    <text evidence="1">Belongs to the PPR family. P subfamily.</text>
</comment>
<name>K2QQS4_MACPH</name>
<dbReference type="InterPro" id="IPR011990">
    <property type="entry name" value="TPR-like_helical_dom_sf"/>
</dbReference>
<sequence>MTAPYVCPSCRRNVLRHGINLRGLPRTSKATFISFTSTNSRKVPKNENADKPSNADEGLKRVATETLPERRPLHSRLAQSSSRAEALSNLFNVLDITNPNARGKYSGTAIGGSDAQQPRSSFQRNHLSAAKSQIPQQKPVATELDAILNTDKTTTVAAWEYFLDHYPSPDCEALKSPSLLDVRQLVEGNIFRKLLRALINDWCVGKTDDALPEPVQVVERFMYLGIMCEESWRTTLWSLNMHALKRSNGTEGKHSGKSLNETMSQLMKLWDKLFKQFASSASSPLELRPSDRTELPVAMWSALPSPVAAHEASRRQQYFGSRLHEIFPNMSFERVNRISYSALVTYDILIRDGIESVLDQRILSEFRPFVVFLAHLIAGCYRLPVSRIQNSSNDMQFQLEGAHISPEDITALFNRIVGFRLKTRNIIGSSGLLSEMGRESRRPEESLQDFYFKSVARAYSYGKPQQIHQLWLDVCQSMPRKAGDSSAVEIPPKLYNLFLEAFMALKQPDRAIQIWNHMIENGTHPTVKAWTAMLTGCGKAKDIYGLEQMWVRMLNSGIQPDAHAWSSRIFGIMSAGKTEHGLRVLEEMGKIWVEACKRVQAGGKKKSLQVDEANLPARPSTVVLNGAITALSQMPPRHHRYIARVLAWGRSFGIAPDVFTFNALISLSLKRDNAPEAMKLLQQMEEAQVQPDIATFTIILNSIFRNPSTAALSQEEQNEKVMDVLQNLEAKGIQANAHVYSTLIDGLLKRHDNQQAAKAVLNHMVAKKIAIPPHIYTILMTYYFQREDFDSIEALWTQIQSSGTVVDMVFYDRMIERYAAIGDTGKMTTFLTRMSKEGLTPGWPALQAVVVKLADIGDWERFDEIVYDVENGVGIATKGLRKSDENVINRFWAAVEYKKKQRPKPETEQAHPVQAL</sequence>
<dbReference type="NCBIfam" id="TIGR00756">
    <property type="entry name" value="PPR"/>
    <property type="match status" value="2"/>
</dbReference>
<feature type="repeat" description="PPR" evidence="2">
    <location>
        <begin position="807"/>
        <end position="841"/>
    </location>
</feature>
<gene>
    <name evidence="3" type="ORF">MPH_10571</name>
</gene>
<dbReference type="InterPro" id="IPR002885">
    <property type="entry name" value="PPR_rpt"/>
</dbReference>
<evidence type="ECO:0000256" key="2">
    <source>
        <dbReference type="PROSITE-ProRule" id="PRU00708"/>
    </source>
</evidence>
<evidence type="ECO:0008006" key="5">
    <source>
        <dbReference type="Google" id="ProtNLM"/>
    </source>
</evidence>
<accession>K2QQS4</accession>
<evidence type="ECO:0000313" key="3">
    <source>
        <dbReference type="EMBL" id="EKG12266.1"/>
    </source>
</evidence>
<dbReference type="EMBL" id="AHHD01000453">
    <property type="protein sequence ID" value="EKG12266.1"/>
    <property type="molecule type" value="Genomic_DNA"/>
</dbReference>
<dbReference type="eggNOG" id="KOG4197">
    <property type="taxonomic scope" value="Eukaryota"/>
</dbReference>
<evidence type="ECO:0000256" key="1">
    <source>
        <dbReference type="ARBA" id="ARBA00007626"/>
    </source>
</evidence>
<comment type="caution">
    <text evidence="3">The sequence shown here is derived from an EMBL/GenBank/DDBJ whole genome shotgun (WGS) entry which is preliminary data.</text>
</comment>
<feature type="repeat" description="PPR" evidence="2">
    <location>
        <begin position="657"/>
        <end position="691"/>
    </location>
</feature>
<dbReference type="VEuPathDB" id="FungiDB:MPH_10571"/>
<dbReference type="PROSITE" id="PS51375">
    <property type="entry name" value="PPR"/>
    <property type="match status" value="4"/>
</dbReference>
<dbReference type="InParanoid" id="K2QQS4"/>
<dbReference type="Pfam" id="PF13812">
    <property type="entry name" value="PPR_3"/>
    <property type="match status" value="2"/>
</dbReference>
<dbReference type="STRING" id="1126212.K2QQS4"/>
<proteinExistence type="inferred from homology"/>
<dbReference type="Gene3D" id="1.25.40.10">
    <property type="entry name" value="Tetratricopeptide repeat domain"/>
    <property type="match status" value="3"/>
</dbReference>
<dbReference type="PANTHER" id="PTHR46128">
    <property type="entry name" value="MITOCHONDRIAL GROUP I INTRON SPLICING FACTOR CCM1"/>
    <property type="match status" value="1"/>
</dbReference>
<dbReference type="AlphaFoldDB" id="K2QQS4"/>
<dbReference type="Pfam" id="PF13041">
    <property type="entry name" value="PPR_2"/>
    <property type="match status" value="1"/>
</dbReference>
<feature type="repeat" description="PPR" evidence="2">
    <location>
        <begin position="491"/>
        <end position="525"/>
    </location>
</feature>
<dbReference type="PANTHER" id="PTHR46128:SF358">
    <property type="entry name" value="TETRATRICOPEPTIDE REPEAT (TPR)-LIKE SUPERFAMILY PROTEIN"/>
    <property type="match status" value="1"/>
</dbReference>
<dbReference type="HOGENOM" id="CLU_317838_0_0_1"/>
<dbReference type="InterPro" id="IPR050872">
    <property type="entry name" value="PPR_P_subfamily"/>
</dbReference>
<feature type="repeat" description="PPR" evidence="2">
    <location>
        <begin position="526"/>
        <end position="560"/>
    </location>
</feature>
<evidence type="ECO:0000313" key="4">
    <source>
        <dbReference type="Proteomes" id="UP000007129"/>
    </source>
</evidence>
<dbReference type="OrthoDB" id="185373at2759"/>